<reference evidence="3" key="1">
    <citation type="submission" date="2020-05" db="EMBL/GenBank/DDBJ databases">
        <title>Phylogenomic resolution of chytrid fungi.</title>
        <authorList>
            <person name="Stajich J.E."/>
            <person name="Amses K."/>
            <person name="Simmons R."/>
            <person name="Seto K."/>
            <person name="Myers J."/>
            <person name="Bonds A."/>
            <person name="Quandt C.A."/>
            <person name="Barry K."/>
            <person name="Liu P."/>
            <person name="Grigoriev I."/>
            <person name="Longcore J.E."/>
            <person name="James T.Y."/>
        </authorList>
    </citation>
    <scope>NUCLEOTIDE SEQUENCE</scope>
    <source>
        <strain evidence="3">JEL0318</strain>
    </source>
</reference>
<organism evidence="3 4">
    <name type="scientific">Rhizophlyctis rosea</name>
    <dbReference type="NCBI Taxonomy" id="64517"/>
    <lineage>
        <taxon>Eukaryota</taxon>
        <taxon>Fungi</taxon>
        <taxon>Fungi incertae sedis</taxon>
        <taxon>Chytridiomycota</taxon>
        <taxon>Chytridiomycota incertae sedis</taxon>
        <taxon>Chytridiomycetes</taxon>
        <taxon>Rhizophlyctidales</taxon>
        <taxon>Rhizophlyctidaceae</taxon>
        <taxon>Rhizophlyctis</taxon>
    </lineage>
</organism>
<gene>
    <name evidence="3" type="ORF">HK097_002380</name>
</gene>
<proteinExistence type="predicted"/>
<dbReference type="Proteomes" id="UP001212841">
    <property type="component" value="Unassembled WGS sequence"/>
</dbReference>
<evidence type="ECO:0000313" key="3">
    <source>
        <dbReference type="EMBL" id="KAJ3041102.1"/>
    </source>
</evidence>
<feature type="region of interest" description="Disordered" evidence="1">
    <location>
        <begin position="252"/>
        <end position="338"/>
    </location>
</feature>
<accession>A0AAD5S5P5</accession>
<feature type="domain" description="DUF7918" evidence="2">
    <location>
        <begin position="8"/>
        <end position="236"/>
    </location>
</feature>
<comment type="caution">
    <text evidence="3">The sequence shown here is derived from an EMBL/GenBank/DDBJ whole genome shotgun (WGS) entry which is preliminary data.</text>
</comment>
<dbReference type="EMBL" id="JADGJD010001508">
    <property type="protein sequence ID" value="KAJ3041102.1"/>
    <property type="molecule type" value="Genomic_DNA"/>
</dbReference>
<evidence type="ECO:0000256" key="1">
    <source>
        <dbReference type="SAM" id="MobiDB-lite"/>
    </source>
</evidence>
<keyword evidence="4" id="KW-1185">Reference proteome</keyword>
<feature type="compositionally biased region" description="Basic residues" evidence="1">
    <location>
        <begin position="325"/>
        <end position="338"/>
    </location>
</feature>
<evidence type="ECO:0000313" key="4">
    <source>
        <dbReference type="Proteomes" id="UP001212841"/>
    </source>
</evidence>
<dbReference type="InterPro" id="IPR057678">
    <property type="entry name" value="DUF7918"/>
</dbReference>
<name>A0AAD5S5P5_9FUNG</name>
<dbReference type="AlphaFoldDB" id="A0AAD5S5P5"/>
<feature type="compositionally biased region" description="Basic residues" evidence="1">
    <location>
        <begin position="260"/>
        <end position="269"/>
    </location>
</feature>
<feature type="compositionally biased region" description="Basic and acidic residues" evidence="1">
    <location>
        <begin position="270"/>
        <end position="291"/>
    </location>
</feature>
<sequence>MLHISKRIRCHVCIDGKDLDECKTETKGNHISCFIAAEEGKQYVVTVWNDAYELTNDDTLIAELYVDGSTKVIGKTIDYHDKCELKGKRDERGRIQPLTFDRLITKAADSSKPAQLPDLSTITVAVKRVKVIGETPSYDMYPDRYKYSYRSSTRGSGGIGGSDGDVDERTAKQNNLLRDRITRYGQPKYETIRSRITHIPHSPPKKSGGEAANDFVRFTFQYRSRELLEASGIIPISEIARAADDEHLLQDVKQEGLRTSPRRRSARFRNKNDESQSDKDPFLATDIKMDDTPSLNISPKKRAHMHIQSASNSSRSNSEDDSKSRATRTRPARKSRKLKPVIPEIGTMIDLEGAGGPVESHFLIEKREVEMIDLVEDGDGEGQKEREDVMKDGEEGHQMNEGGFFVPAKLVGFQ</sequence>
<protein>
    <recommendedName>
        <fullName evidence="2">DUF7918 domain-containing protein</fullName>
    </recommendedName>
</protein>
<dbReference type="Pfam" id="PF25534">
    <property type="entry name" value="DUF7918"/>
    <property type="match status" value="1"/>
</dbReference>
<evidence type="ECO:0000259" key="2">
    <source>
        <dbReference type="Pfam" id="PF25534"/>
    </source>
</evidence>